<protein>
    <submittedName>
        <fullName evidence="2">Uncharacterized protein</fullName>
    </submittedName>
</protein>
<evidence type="ECO:0000256" key="1">
    <source>
        <dbReference type="SAM" id="Coils"/>
    </source>
</evidence>
<feature type="coiled-coil region" evidence="1">
    <location>
        <begin position="185"/>
        <end position="356"/>
    </location>
</feature>
<keyword evidence="1" id="KW-0175">Coiled coil</keyword>
<evidence type="ECO:0000313" key="2">
    <source>
        <dbReference type="EMBL" id="KAK8889316.1"/>
    </source>
</evidence>
<gene>
    <name evidence="2" type="ORF">M9Y10_034062</name>
</gene>
<proteinExistence type="predicted"/>
<comment type="caution">
    <text evidence="2">The sequence shown here is derived from an EMBL/GenBank/DDBJ whole genome shotgun (WGS) entry which is preliminary data.</text>
</comment>
<organism evidence="2 3">
    <name type="scientific">Tritrichomonas musculus</name>
    <dbReference type="NCBI Taxonomy" id="1915356"/>
    <lineage>
        <taxon>Eukaryota</taxon>
        <taxon>Metamonada</taxon>
        <taxon>Parabasalia</taxon>
        <taxon>Tritrichomonadida</taxon>
        <taxon>Tritrichomonadidae</taxon>
        <taxon>Tritrichomonas</taxon>
    </lineage>
</organism>
<reference evidence="2 3" key="1">
    <citation type="submission" date="2024-04" db="EMBL/GenBank/DDBJ databases">
        <title>Tritrichomonas musculus Genome.</title>
        <authorList>
            <person name="Alves-Ferreira E."/>
            <person name="Grigg M."/>
            <person name="Lorenzi H."/>
            <person name="Galac M."/>
        </authorList>
    </citation>
    <scope>NUCLEOTIDE SEQUENCE [LARGE SCALE GENOMIC DNA]</scope>
    <source>
        <strain evidence="2 3">EAF2021</strain>
    </source>
</reference>
<dbReference type="EMBL" id="JAPFFF010000005">
    <property type="protein sequence ID" value="KAK8889316.1"/>
    <property type="molecule type" value="Genomic_DNA"/>
</dbReference>
<sequence length="439" mass="51608">MSIIDLANQIIDSNAKQLLPFLQFDKKSSSFLINDILIENDFNEKLSKLLHLLIDTIKNQSIKSNNFFDELISDLILYYPSIPKNYNDLSNWIKQKLIESSENNKKYQEAEIYFQKKIKKCQNNLQIAKKLVDAYEMGQISYHNENIHAKNLLKKEYEFDNSSTQQIASLNSFSKEKYQNKDEYIQEQKVKISSLKQKVNILQNKIAEKKSMIKALKAKISNDSNEILEVKKQNEELFSTNQHSYQATQIKNDKIEELTQINQKLKDKIKKQKAKIILLRDQGNAKIAKYKKKIEEQKKKIECDNKEINDFKSIQYENRYFENPSQNENNDLIEKCEKLTKQLEKSKKIIHKYEVEKEIADINNPKQIQSNDKSSIEKTSLFKPNINEKEIENENYQSLIECNGCDFDVEMLKGKFDNLENSIDKLRSTLLKPEKTDID</sequence>
<keyword evidence="3" id="KW-1185">Reference proteome</keyword>
<name>A0ABR2KDX0_9EUKA</name>
<accession>A0ABR2KDX0</accession>
<evidence type="ECO:0000313" key="3">
    <source>
        <dbReference type="Proteomes" id="UP001470230"/>
    </source>
</evidence>
<dbReference type="Proteomes" id="UP001470230">
    <property type="component" value="Unassembled WGS sequence"/>
</dbReference>